<evidence type="ECO:0008006" key="3">
    <source>
        <dbReference type="Google" id="ProtNLM"/>
    </source>
</evidence>
<dbReference type="InterPro" id="IPR024524">
    <property type="entry name" value="DUF3800"/>
</dbReference>
<proteinExistence type="predicted"/>
<organism evidence="1 2">
    <name type="scientific">Persicitalea jodogahamensis</name>
    <dbReference type="NCBI Taxonomy" id="402147"/>
    <lineage>
        <taxon>Bacteria</taxon>
        <taxon>Pseudomonadati</taxon>
        <taxon>Bacteroidota</taxon>
        <taxon>Cytophagia</taxon>
        <taxon>Cytophagales</taxon>
        <taxon>Spirosomataceae</taxon>
        <taxon>Persicitalea</taxon>
    </lineage>
</organism>
<accession>A0A8J3DE43</accession>
<dbReference type="Proteomes" id="UP000598271">
    <property type="component" value="Unassembled WGS sequence"/>
</dbReference>
<dbReference type="RefSeq" id="WP_229581477.1">
    <property type="nucleotide sequence ID" value="NZ_BMXF01000008.1"/>
</dbReference>
<dbReference type="Pfam" id="PF12686">
    <property type="entry name" value="DUF3800"/>
    <property type="match status" value="1"/>
</dbReference>
<reference evidence="1 2" key="1">
    <citation type="journal article" date="2014" name="Int. J. Syst. Evol. Microbiol.">
        <title>Complete genome sequence of Corynebacterium casei LMG S-19264T (=DSM 44701T), isolated from a smear-ripened cheese.</title>
        <authorList>
            <consortium name="US DOE Joint Genome Institute (JGI-PGF)"/>
            <person name="Walter F."/>
            <person name="Albersmeier A."/>
            <person name="Kalinowski J."/>
            <person name="Ruckert C."/>
        </authorList>
    </citation>
    <scope>NUCLEOTIDE SEQUENCE [LARGE SCALE GENOMIC DNA]</scope>
    <source>
        <strain evidence="1 2">KCTC 12866</strain>
    </source>
</reference>
<evidence type="ECO:0000313" key="1">
    <source>
        <dbReference type="EMBL" id="GHB87798.1"/>
    </source>
</evidence>
<comment type="caution">
    <text evidence="1">The sequence shown here is derived from an EMBL/GenBank/DDBJ whole genome shotgun (WGS) entry which is preliminary data.</text>
</comment>
<keyword evidence="2" id="KW-1185">Reference proteome</keyword>
<gene>
    <name evidence="1" type="ORF">GCM10007390_49880</name>
</gene>
<dbReference type="AlphaFoldDB" id="A0A8J3DE43"/>
<dbReference type="EMBL" id="BMXF01000008">
    <property type="protein sequence ID" value="GHB87798.1"/>
    <property type="molecule type" value="Genomic_DNA"/>
</dbReference>
<sequence length="236" mass="28057">MKRYQIYCDESHHLENDHSTVMVIGYVKVEEEQYDRIREDLEAIKLRHHTPVELKWSKVSVSRQALYADLIAYFFANPLWFRCVLVKYKDKLDHDQFNGGSHDNFYYKLVYFLLRPNHDQDCCYRVFLDVKDTRGREKLRKIREVFQNRHQGNSPFETFQHLRSHESPLFELADLFIGAIAYKALGNHEKPGANTAKMAIIQQIEKLSGYYLHLGTEPWEQKFNIFDHQPKRSSNG</sequence>
<protein>
    <recommendedName>
        <fullName evidence="3">DUF3800 domain-containing protein</fullName>
    </recommendedName>
</protein>
<evidence type="ECO:0000313" key="2">
    <source>
        <dbReference type="Proteomes" id="UP000598271"/>
    </source>
</evidence>
<name>A0A8J3DE43_9BACT</name>